<dbReference type="Pfam" id="PF00201">
    <property type="entry name" value="UDPGT"/>
    <property type="match status" value="1"/>
</dbReference>
<dbReference type="STRING" id="30019.A0A0M4E8T7"/>
<dbReference type="FunFam" id="3.40.50.2000:FF:000050">
    <property type="entry name" value="UDP-glucuronosyltransferase"/>
    <property type="match status" value="1"/>
</dbReference>
<dbReference type="InterPro" id="IPR002213">
    <property type="entry name" value="UDP_glucos_trans"/>
</dbReference>
<keyword evidence="5" id="KW-0732">Signal</keyword>
<dbReference type="SUPFAM" id="SSF53756">
    <property type="entry name" value="UDP-Glycosyltransferase/glycogen phosphorylase"/>
    <property type="match status" value="1"/>
</dbReference>
<dbReference type="EMBL" id="CP012523">
    <property type="protein sequence ID" value="ALC39402.1"/>
    <property type="molecule type" value="Genomic_DNA"/>
</dbReference>
<keyword evidence="4" id="KW-1133">Transmembrane helix</keyword>
<dbReference type="InterPro" id="IPR050271">
    <property type="entry name" value="UDP-glycosyltransferase"/>
</dbReference>
<dbReference type="Proteomes" id="UP000494163">
    <property type="component" value="Chromosome 2L"/>
</dbReference>
<dbReference type="GO" id="GO:0008194">
    <property type="term" value="F:UDP-glycosyltransferase activity"/>
    <property type="evidence" value="ECO:0007669"/>
    <property type="project" value="InterPro"/>
</dbReference>
<evidence type="ECO:0000256" key="2">
    <source>
        <dbReference type="ARBA" id="ARBA00022676"/>
    </source>
</evidence>
<dbReference type="OMA" id="ITKEYMA"/>
<protein>
    <submittedName>
        <fullName evidence="6">Ugt36Bb</fullName>
    </submittedName>
</protein>
<keyword evidence="4" id="KW-0812">Transmembrane</keyword>
<organism evidence="6 7">
    <name type="scientific">Drosophila busckii</name>
    <name type="common">Fruit fly</name>
    <dbReference type="NCBI Taxonomy" id="30019"/>
    <lineage>
        <taxon>Eukaryota</taxon>
        <taxon>Metazoa</taxon>
        <taxon>Ecdysozoa</taxon>
        <taxon>Arthropoda</taxon>
        <taxon>Hexapoda</taxon>
        <taxon>Insecta</taxon>
        <taxon>Pterygota</taxon>
        <taxon>Neoptera</taxon>
        <taxon>Endopterygota</taxon>
        <taxon>Diptera</taxon>
        <taxon>Brachycera</taxon>
        <taxon>Muscomorpha</taxon>
        <taxon>Ephydroidea</taxon>
        <taxon>Drosophilidae</taxon>
        <taxon>Drosophila</taxon>
    </lineage>
</organism>
<proteinExistence type="inferred from homology"/>
<feature type="chain" id="PRO_5005792937" evidence="5">
    <location>
        <begin position="24"/>
        <end position="512"/>
    </location>
</feature>
<dbReference type="OrthoDB" id="5835829at2759"/>
<comment type="similarity">
    <text evidence="1">Belongs to the UDP-glycosyltransferase family.</text>
</comment>
<reference evidence="6 7" key="1">
    <citation type="submission" date="2015-08" db="EMBL/GenBank/DDBJ databases">
        <title>Ancestral chromatin configuration constrains chromatin evolution on differentiating sex chromosomes in Drosophila.</title>
        <authorList>
            <person name="Zhou Q."/>
            <person name="Bachtrog D."/>
        </authorList>
    </citation>
    <scope>NUCLEOTIDE SEQUENCE [LARGE SCALE GENOMIC DNA]</scope>
    <source>
        <tissue evidence="6">Whole larvae</tissue>
    </source>
</reference>
<evidence type="ECO:0000256" key="3">
    <source>
        <dbReference type="ARBA" id="ARBA00022679"/>
    </source>
</evidence>
<dbReference type="PANTHER" id="PTHR48043:SF159">
    <property type="entry name" value="EG:EG0003.4 PROTEIN-RELATED"/>
    <property type="match status" value="1"/>
</dbReference>
<evidence type="ECO:0000313" key="6">
    <source>
        <dbReference type="EMBL" id="ALC39402.1"/>
    </source>
</evidence>
<dbReference type="PANTHER" id="PTHR48043">
    <property type="entry name" value="EG:EG0003.4 PROTEIN-RELATED"/>
    <property type="match status" value="1"/>
</dbReference>
<accession>A0A0M4E8T7</accession>
<feature type="non-terminal residue" evidence="6">
    <location>
        <position position="1"/>
    </location>
</feature>
<evidence type="ECO:0000256" key="5">
    <source>
        <dbReference type="SAM" id="SignalP"/>
    </source>
</evidence>
<dbReference type="CDD" id="cd03784">
    <property type="entry name" value="GT1_Gtf-like"/>
    <property type="match status" value="1"/>
</dbReference>
<feature type="signal peptide" evidence="5">
    <location>
        <begin position="1"/>
        <end position="23"/>
    </location>
</feature>
<name>A0A0M4E8T7_DROBS</name>
<dbReference type="AlphaFoldDB" id="A0A0M4E8T7"/>
<keyword evidence="2" id="KW-0328">Glycosyltransferase</keyword>
<evidence type="ECO:0000256" key="1">
    <source>
        <dbReference type="ARBA" id="ARBA00009995"/>
    </source>
</evidence>
<keyword evidence="3" id="KW-0808">Transferase</keyword>
<keyword evidence="7" id="KW-1185">Reference proteome</keyword>
<gene>
    <name evidence="6" type="ORF">Dbus_chr2Lg1487</name>
</gene>
<keyword evidence="4" id="KW-0472">Membrane</keyword>
<feature type="non-terminal residue" evidence="6">
    <location>
        <position position="512"/>
    </location>
</feature>
<evidence type="ECO:0000313" key="7">
    <source>
        <dbReference type="Proteomes" id="UP000494163"/>
    </source>
</evidence>
<sequence>SSVAMRVCWGVPLLLLAATPARAANILALFSTFSPSHLIVHMAMMQTLADAGHNITVVTALKPKLAAHENITVVLASPTEQGLLAINQQMEQSTKQKLSMLSAMLKLLTNTQQMLGGQLDFIMHPNLRDVYEQPQIKFDLLWLGYFLNEFSMGIAAKLDVPVIMSWVGVPFPFVDEHVGNVCDPTYVPGVGQTPLQAQDMTFSWRLRNYFNWLVFEGISYGMEHHMQKYYSRAFSHLPESYMEAKRRTSLLFYNYHSHSEGPVRPTVPQSIEIGGVQIKDQPAPLPAELRDFLDNGSEGVIFFSLGTNIKASFLGSDTVRIIYNVLSRQAQRVIWKWDDSTQTPGNATNIYFHSWLPQDDILAHPKIKLFITHAGKGGVAEAQYHGVPMLALPVFADQPGNADAMVKAGFGLSLDVQQLSEQQLEQHIQELLSNATYTLKVKKFSQLYRDRPLTARQSVVFWTEYVLRHKGAYHLQSPRLHLSFVARHNLDVYAAILSTLLLCWLLLRFVAR</sequence>
<dbReference type="Gene3D" id="3.40.50.2000">
    <property type="entry name" value="Glycogen Phosphorylase B"/>
    <property type="match status" value="2"/>
</dbReference>
<evidence type="ECO:0000256" key="4">
    <source>
        <dbReference type="SAM" id="Phobius"/>
    </source>
</evidence>
<feature type="transmembrane region" description="Helical" evidence="4">
    <location>
        <begin position="492"/>
        <end position="511"/>
    </location>
</feature>